<dbReference type="RefSeq" id="WP_130147942.1">
    <property type="nucleotide sequence ID" value="NZ_SGSU01000021.1"/>
</dbReference>
<organism evidence="1 2">
    <name type="scientific">Acinetobacter bouvetii</name>
    <dbReference type="NCBI Taxonomy" id="202951"/>
    <lineage>
        <taxon>Bacteria</taxon>
        <taxon>Pseudomonadati</taxon>
        <taxon>Pseudomonadota</taxon>
        <taxon>Gammaproteobacteria</taxon>
        <taxon>Moraxellales</taxon>
        <taxon>Moraxellaceae</taxon>
        <taxon>Acinetobacter</taxon>
    </lineage>
</organism>
<gene>
    <name evidence="1" type="ORF">EXE25_15855</name>
</gene>
<dbReference type="STRING" id="202951.GCA_001485025_00540"/>
<accession>A0A4Q7AW03</accession>
<proteinExistence type="predicted"/>
<evidence type="ECO:0000313" key="2">
    <source>
        <dbReference type="Proteomes" id="UP000293483"/>
    </source>
</evidence>
<protein>
    <submittedName>
        <fullName evidence="1">Uncharacterized protein</fullName>
    </submittedName>
</protein>
<evidence type="ECO:0000313" key="1">
    <source>
        <dbReference type="EMBL" id="RZG64648.1"/>
    </source>
</evidence>
<sequence length="327" mass="38257">MSKQYINIAISGLSIHDAEELKSQLGNIINEKFSIQWKTASDINLDCLFIHENFFETEGIQRVLNNRKFPWLKVAKDDSLCGKLRNNTLYLPLLDSAELDEWIKNYIVQNNQPIDDEAKHITNQHLYTVLPEDHHFSESYFKEMHNAEVHNKLHIFDTHGSLGVIDIANNLAYSNPERILNHTDFSFNYDFASTTDLTKVSRKNSHILQDWIWNLFWKSPNFYQIAPEDGHYRIHFWPKPYDTKHRKKIFQMSACFVQGAKISKIAEQHNIPIEMVRQFIAANMAAGNISKINLWDNHYTPPEKADTHSEENMIASFFGKLRRKFGF</sequence>
<dbReference type="EMBL" id="SGSU01000021">
    <property type="protein sequence ID" value="RZG64648.1"/>
    <property type="molecule type" value="Genomic_DNA"/>
</dbReference>
<dbReference type="AlphaFoldDB" id="A0A4Q7AW03"/>
<reference evidence="1 2" key="1">
    <citation type="submission" date="2019-02" db="EMBL/GenBank/DDBJ databases">
        <title>The Batch Genome Submission of Acinetobacter spp. strains.</title>
        <authorList>
            <person name="Qin J."/>
            <person name="Hu Y."/>
            <person name="Ye H."/>
            <person name="Wei L."/>
            <person name="Feng Y."/>
            <person name="Zong Z."/>
        </authorList>
    </citation>
    <scope>NUCLEOTIDE SEQUENCE [LARGE SCALE GENOMIC DNA]</scope>
    <source>
        <strain evidence="1 2">WCHABo060081</strain>
    </source>
</reference>
<comment type="caution">
    <text evidence="1">The sequence shown here is derived from an EMBL/GenBank/DDBJ whole genome shotgun (WGS) entry which is preliminary data.</text>
</comment>
<name>A0A4Q7AW03_9GAMM</name>
<dbReference type="Proteomes" id="UP000293483">
    <property type="component" value="Unassembled WGS sequence"/>
</dbReference>